<protein>
    <submittedName>
        <fullName evidence="7">Cytochrome c</fullName>
    </submittedName>
</protein>
<evidence type="ECO:0000256" key="4">
    <source>
        <dbReference type="PROSITE-ProRule" id="PRU00433"/>
    </source>
</evidence>
<evidence type="ECO:0000256" key="5">
    <source>
        <dbReference type="SAM" id="SignalP"/>
    </source>
</evidence>
<dbReference type="Pfam" id="PF00034">
    <property type="entry name" value="Cytochrom_C"/>
    <property type="match status" value="1"/>
</dbReference>
<keyword evidence="2 4" id="KW-0479">Metal-binding</keyword>
<feature type="signal peptide" evidence="5">
    <location>
        <begin position="1"/>
        <end position="20"/>
    </location>
</feature>
<evidence type="ECO:0000313" key="8">
    <source>
        <dbReference type="Proteomes" id="UP000298058"/>
    </source>
</evidence>
<dbReference type="InterPro" id="IPR036909">
    <property type="entry name" value="Cyt_c-like_dom_sf"/>
</dbReference>
<dbReference type="Gene3D" id="1.10.760.10">
    <property type="entry name" value="Cytochrome c-like domain"/>
    <property type="match status" value="1"/>
</dbReference>
<sequence length="126" mass="13865">MNRFSLLLLLCIFISFCQQADEEPEVTSAPPIPPRVAVPFPEAMYIQNGCSACHGERGDGRGALSGKPNMGYLPNFNEPSTYRNGTSIDKISKSIVKGIPGTMMRAYPNLKSNEVKAIAEYIHKMQ</sequence>
<dbReference type="EMBL" id="RQHW01000079">
    <property type="protein sequence ID" value="TGN17179.1"/>
    <property type="molecule type" value="Genomic_DNA"/>
</dbReference>
<dbReference type="AlphaFoldDB" id="A0A4R9LWH6"/>
<accession>A0A4R9LWH6</accession>
<evidence type="ECO:0000256" key="2">
    <source>
        <dbReference type="ARBA" id="ARBA00022723"/>
    </source>
</evidence>
<keyword evidence="5" id="KW-0732">Signal</keyword>
<keyword evidence="1 4" id="KW-0349">Heme</keyword>
<dbReference type="OrthoDB" id="7933886at2"/>
<evidence type="ECO:0000256" key="1">
    <source>
        <dbReference type="ARBA" id="ARBA00022617"/>
    </source>
</evidence>
<feature type="chain" id="PRO_5020654191" evidence="5">
    <location>
        <begin position="21"/>
        <end position="126"/>
    </location>
</feature>
<dbReference type="Proteomes" id="UP000298058">
    <property type="component" value="Unassembled WGS sequence"/>
</dbReference>
<dbReference type="SUPFAM" id="SSF46626">
    <property type="entry name" value="Cytochrome c"/>
    <property type="match status" value="1"/>
</dbReference>
<keyword evidence="8" id="KW-1185">Reference proteome</keyword>
<dbReference type="GO" id="GO:0046872">
    <property type="term" value="F:metal ion binding"/>
    <property type="evidence" value="ECO:0007669"/>
    <property type="project" value="UniProtKB-KW"/>
</dbReference>
<comment type="caution">
    <text evidence="7">The sequence shown here is derived from an EMBL/GenBank/DDBJ whole genome shotgun (WGS) entry which is preliminary data.</text>
</comment>
<dbReference type="PROSITE" id="PS51007">
    <property type="entry name" value="CYTC"/>
    <property type="match status" value="1"/>
</dbReference>
<organism evidence="7 8">
    <name type="scientific">Leptospira idonii</name>
    <dbReference type="NCBI Taxonomy" id="1193500"/>
    <lineage>
        <taxon>Bacteria</taxon>
        <taxon>Pseudomonadati</taxon>
        <taxon>Spirochaetota</taxon>
        <taxon>Spirochaetia</taxon>
        <taxon>Leptospirales</taxon>
        <taxon>Leptospiraceae</taxon>
        <taxon>Leptospira</taxon>
    </lineage>
</organism>
<evidence type="ECO:0000259" key="6">
    <source>
        <dbReference type="PROSITE" id="PS51007"/>
    </source>
</evidence>
<proteinExistence type="predicted"/>
<evidence type="ECO:0000256" key="3">
    <source>
        <dbReference type="ARBA" id="ARBA00023004"/>
    </source>
</evidence>
<keyword evidence="3 4" id="KW-0408">Iron</keyword>
<dbReference type="InterPro" id="IPR009056">
    <property type="entry name" value="Cyt_c-like_dom"/>
</dbReference>
<dbReference type="GO" id="GO:0009055">
    <property type="term" value="F:electron transfer activity"/>
    <property type="evidence" value="ECO:0007669"/>
    <property type="project" value="InterPro"/>
</dbReference>
<name>A0A4R9LWH6_9LEPT</name>
<gene>
    <name evidence="7" type="ORF">EHS15_18580</name>
</gene>
<dbReference type="GO" id="GO:0020037">
    <property type="term" value="F:heme binding"/>
    <property type="evidence" value="ECO:0007669"/>
    <property type="project" value="InterPro"/>
</dbReference>
<dbReference type="RefSeq" id="WP_135762086.1">
    <property type="nucleotide sequence ID" value="NZ_RQHW01000079.1"/>
</dbReference>
<evidence type="ECO:0000313" key="7">
    <source>
        <dbReference type="EMBL" id="TGN17179.1"/>
    </source>
</evidence>
<reference evidence="7" key="1">
    <citation type="journal article" date="2019" name="PLoS Negl. Trop. Dis.">
        <title>Revisiting the worldwide diversity of Leptospira species in the environment.</title>
        <authorList>
            <person name="Vincent A.T."/>
            <person name="Schiettekatte O."/>
            <person name="Bourhy P."/>
            <person name="Veyrier F.J."/>
            <person name="Picardeau M."/>
        </authorList>
    </citation>
    <scope>NUCLEOTIDE SEQUENCE [LARGE SCALE GENOMIC DNA]</scope>
    <source>
        <strain evidence="7">201300427</strain>
    </source>
</reference>
<feature type="domain" description="Cytochrome c" evidence="6">
    <location>
        <begin position="36"/>
        <end position="126"/>
    </location>
</feature>